<dbReference type="SUPFAM" id="SSF54928">
    <property type="entry name" value="RNA-binding domain, RBD"/>
    <property type="match status" value="3"/>
</dbReference>
<accession>A0A834X4F3</accession>
<dbReference type="InterPro" id="IPR035979">
    <property type="entry name" value="RBD_domain_sf"/>
</dbReference>
<dbReference type="CDD" id="cd12619">
    <property type="entry name" value="RRM2_PUB1"/>
    <property type="match status" value="1"/>
</dbReference>
<dbReference type="CDD" id="cd12614">
    <property type="entry name" value="RRM1_PUB1"/>
    <property type="match status" value="1"/>
</dbReference>
<dbReference type="InterPro" id="IPR012677">
    <property type="entry name" value="Nucleotide-bd_a/b_plait_sf"/>
</dbReference>
<evidence type="ECO:0000256" key="3">
    <source>
        <dbReference type="ARBA" id="ARBA00022884"/>
    </source>
</evidence>
<dbReference type="InterPro" id="IPR050825">
    <property type="entry name" value="RBM42_RBP45_47-like"/>
</dbReference>
<organism evidence="7 8">
    <name type="scientific">Senna tora</name>
    <dbReference type="NCBI Taxonomy" id="362788"/>
    <lineage>
        <taxon>Eukaryota</taxon>
        <taxon>Viridiplantae</taxon>
        <taxon>Streptophyta</taxon>
        <taxon>Embryophyta</taxon>
        <taxon>Tracheophyta</taxon>
        <taxon>Spermatophyta</taxon>
        <taxon>Magnoliopsida</taxon>
        <taxon>eudicotyledons</taxon>
        <taxon>Gunneridae</taxon>
        <taxon>Pentapetalae</taxon>
        <taxon>rosids</taxon>
        <taxon>fabids</taxon>
        <taxon>Fabales</taxon>
        <taxon>Fabaceae</taxon>
        <taxon>Caesalpinioideae</taxon>
        <taxon>Cassia clade</taxon>
        <taxon>Senna</taxon>
    </lineage>
</organism>
<feature type="domain" description="RRM" evidence="6">
    <location>
        <begin position="131"/>
        <end position="209"/>
    </location>
</feature>
<dbReference type="PANTHER" id="PTHR47640:SF27">
    <property type="entry name" value="OS07G0615400 PROTEIN"/>
    <property type="match status" value="1"/>
</dbReference>
<name>A0A834X4F3_9FABA</name>
<dbReference type="GO" id="GO:0006397">
    <property type="term" value="P:mRNA processing"/>
    <property type="evidence" value="ECO:0007669"/>
    <property type="project" value="UniProtKB-KW"/>
</dbReference>
<evidence type="ECO:0000256" key="4">
    <source>
        <dbReference type="PROSITE-ProRule" id="PRU00176"/>
    </source>
</evidence>
<evidence type="ECO:0000256" key="2">
    <source>
        <dbReference type="ARBA" id="ARBA00022737"/>
    </source>
</evidence>
<sequence>MQQQRLKQHPMMQQSLYHHPGVLAAPQIEPILSGNLPPGFDPSTCRSVYIGNIHSQVTESLLQEVFSSTGPLEGCKLIRKEKSSYGFVDYFDRRSAALAIVTLNGRHIFGQPIKVNWAYASSQREDTSGHYNIFVGDLSPEVTDATLYACFSAYPSCSDARVMWDQKTGRSRGFGFVSFSNQQDAQSAINDLNGKWLGSRQIRCNWATKGANANDDKQSSDSKNIVELTNGTSEEGQDKINDDTPENNPQFTTVYVGNLAPEVTSLDLHRHFHALGAGVIEDVRVQRDKGFGFVRYSTHAEAALAIHMGNARILFGKPIKCSWGSKPTPPGTVSAPLPPPAAHMPGFSVTDFAAYERQQMALNKMGGAHALVHQQNQQALKQAAMGMGAPAASYDAGYPSVASTQHLMYYQ</sequence>
<keyword evidence="3 4" id="KW-0694">RNA-binding</keyword>
<feature type="region of interest" description="Disordered" evidence="5">
    <location>
        <begin position="230"/>
        <end position="250"/>
    </location>
</feature>
<protein>
    <submittedName>
        <fullName evidence="7">Oligouridylate-binding protein 1-like isoform X1</fullName>
    </submittedName>
</protein>
<feature type="domain" description="RRM" evidence="6">
    <location>
        <begin position="46"/>
        <end position="120"/>
    </location>
</feature>
<keyword evidence="8" id="KW-1185">Reference proteome</keyword>
<dbReference type="Proteomes" id="UP000634136">
    <property type="component" value="Unassembled WGS sequence"/>
</dbReference>
<evidence type="ECO:0000256" key="1">
    <source>
        <dbReference type="ARBA" id="ARBA00022664"/>
    </source>
</evidence>
<dbReference type="SMART" id="SM00360">
    <property type="entry name" value="RRM"/>
    <property type="match status" value="3"/>
</dbReference>
<dbReference type="FunFam" id="3.30.70.330:FF:000256">
    <property type="entry name" value="oligouridylate-binding protein 1-like isoform X2"/>
    <property type="match status" value="1"/>
</dbReference>
<dbReference type="PANTHER" id="PTHR47640">
    <property type="entry name" value="TRNA SELENOCYSTEINE 1-ASSOCIATED PROTEIN 1-RELATED-RELATED"/>
    <property type="match status" value="1"/>
</dbReference>
<evidence type="ECO:0000313" key="7">
    <source>
        <dbReference type="EMBL" id="KAF7837550.1"/>
    </source>
</evidence>
<dbReference type="FunFam" id="3.30.70.330:FF:000598">
    <property type="entry name" value="Oligouridylate-binding protein 1C"/>
    <property type="match status" value="1"/>
</dbReference>
<feature type="domain" description="RRM" evidence="6">
    <location>
        <begin position="252"/>
        <end position="326"/>
    </location>
</feature>
<evidence type="ECO:0000259" key="6">
    <source>
        <dbReference type="PROSITE" id="PS50102"/>
    </source>
</evidence>
<keyword evidence="1" id="KW-0507">mRNA processing</keyword>
<dbReference type="PROSITE" id="PS50102">
    <property type="entry name" value="RRM"/>
    <property type="match status" value="3"/>
</dbReference>
<evidence type="ECO:0000313" key="8">
    <source>
        <dbReference type="Proteomes" id="UP000634136"/>
    </source>
</evidence>
<dbReference type="EMBL" id="JAAIUW010000003">
    <property type="protein sequence ID" value="KAF7837550.1"/>
    <property type="molecule type" value="Genomic_DNA"/>
</dbReference>
<dbReference type="Gene3D" id="3.30.70.330">
    <property type="match status" value="3"/>
</dbReference>
<dbReference type="OrthoDB" id="8093034at2759"/>
<dbReference type="Pfam" id="PF00076">
    <property type="entry name" value="RRM_1"/>
    <property type="match status" value="3"/>
</dbReference>
<proteinExistence type="predicted"/>
<evidence type="ECO:0000256" key="5">
    <source>
        <dbReference type="SAM" id="MobiDB-lite"/>
    </source>
</evidence>
<comment type="caution">
    <text evidence="7">The sequence shown here is derived from an EMBL/GenBank/DDBJ whole genome shotgun (WGS) entry which is preliminary data.</text>
</comment>
<dbReference type="FunFam" id="3.30.70.330:FF:000191">
    <property type="entry name" value="Oligouridylate-binding protein 1C"/>
    <property type="match status" value="1"/>
</dbReference>
<dbReference type="InterPro" id="IPR000504">
    <property type="entry name" value="RRM_dom"/>
</dbReference>
<gene>
    <name evidence="7" type="ORF">G2W53_006032</name>
</gene>
<dbReference type="AlphaFoldDB" id="A0A834X4F3"/>
<keyword evidence="2" id="KW-0677">Repeat</keyword>
<dbReference type="GO" id="GO:0005829">
    <property type="term" value="C:cytosol"/>
    <property type="evidence" value="ECO:0007669"/>
    <property type="project" value="TreeGrafter"/>
</dbReference>
<dbReference type="GO" id="GO:0003729">
    <property type="term" value="F:mRNA binding"/>
    <property type="evidence" value="ECO:0007669"/>
    <property type="project" value="InterPro"/>
</dbReference>
<reference evidence="7" key="1">
    <citation type="submission" date="2020-09" db="EMBL/GenBank/DDBJ databases">
        <title>Genome-Enabled Discovery of Anthraquinone Biosynthesis in Senna tora.</title>
        <authorList>
            <person name="Kang S.-H."/>
            <person name="Pandey R.P."/>
            <person name="Lee C.-M."/>
            <person name="Sim J.-S."/>
            <person name="Jeong J.-T."/>
            <person name="Choi B.-S."/>
            <person name="Jung M."/>
            <person name="Ginzburg D."/>
            <person name="Zhao K."/>
            <person name="Won S.Y."/>
            <person name="Oh T.-J."/>
            <person name="Yu Y."/>
            <person name="Kim N.-H."/>
            <person name="Lee O.R."/>
            <person name="Lee T.-H."/>
            <person name="Bashyal P."/>
            <person name="Kim T.-S."/>
            <person name="Lee W.-H."/>
            <person name="Kawkins C."/>
            <person name="Kim C.-K."/>
            <person name="Kim J.S."/>
            <person name="Ahn B.O."/>
            <person name="Rhee S.Y."/>
            <person name="Sohng J.K."/>
        </authorList>
    </citation>
    <scope>NUCLEOTIDE SEQUENCE</scope>
    <source>
        <tissue evidence="7">Leaf</tissue>
    </source>
</reference>